<keyword evidence="2" id="KW-1185">Reference proteome</keyword>
<accession>A0ACB8V757</accession>
<reference evidence="1" key="1">
    <citation type="submission" date="2022-04" db="EMBL/GenBank/DDBJ databases">
        <title>Jade perch genome.</title>
        <authorList>
            <person name="Chao B."/>
        </authorList>
    </citation>
    <scope>NUCLEOTIDE SEQUENCE</scope>
    <source>
        <strain evidence="1">CB-2022</strain>
    </source>
</reference>
<name>A0ACB8V757_9TELE</name>
<dbReference type="Proteomes" id="UP000831701">
    <property type="component" value="Chromosome 24"/>
</dbReference>
<protein>
    <submittedName>
        <fullName evidence="1">Uncharacterized protein</fullName>
    </submittedName>
</protein>
<organism evidence="1 2">
    <name type="scientific">Scortum barcoo</name>
    <name type="common">barcoo grunter</name>
    <dbReference type="NCBI Taxonomy" id="214431"/>
    <lineage>
        <taxon>Eukaryota</taxon>
        <taxon>Metazoa</taxon>
        <taxon>Chordata</taxon>
        <taxon>Craniata</taxon>
        <taxon>Vertebrata</taxon>
        <taxon>Euteleostomi</taxon>
        <taxon>Actinopterygii</taxon>
        <taxon>Neopterygii</taxon>
        <taxon>Teleostei</taxon>
        <taxon>Neoteleostei</taxon>
        <taxon>Acanthomorphata</taxon>
        <taxon>Eupercaria</taxon>
        <taxon>Centrarchiformes</taxon>
        <taxon>Terapontoidei</taxon>
        <taxon>Terapontidae</taxon>
        <taxon>Scortum</taxon>
    </lineage>
</organism>
<dbReference type="EMBL" id="CM041554">
    <property type="protein sequence ID" value="KAI3351537.1"/>
    <property type="molecule type" value="Genomic_DNA"/>
</dbReference>
<sequence length="417" mass="45616">MLGLTTVLWPHVGRYYLGNGTKVDIEEPTNLEFIALVISLICLIISVTGNIVFICYRAQRPVCEQSGRNIETASPQAGHDNFSRRPVRHTTEGGNDLNYAALHFPSRGTRGRKKRELKTEERNTQRTLNYTVVQWPTVSDSVRPGDLMTLQCSVLSDSENKTCPGDHNMYWFKTGSDKSHPNIIYTDGNTHDECDKRSDTQKSCIYRFSKNFSSSDAGTYYCAVATCGEILFGDGTKVEIEQTASYEFVALVVSLVCLFISVTGNIVFICYRAPRPICEQFKDMESASSQPRHDNLSQPVHESTSSNISPTRTVTSPGLALPGPHPGARPGAGALQASKRLVAGSLPTVPGQAQPEMADVGPPSSRLTTTAGRSMRGRCNVVWVAAVMAWGPRRPNPWTKTLAIGRWNVTSLGGKGA</sequence>
<proteinExistence type="predicted"/>
<evidence type="ECO:0000313" key="1">
    <source>
        <dbReference type="EMBL" id="KAI3351537.1"/>
    </source>
</evidence>
<evidence type="ECO:0000313" key="2">
    <source>
        <dbReference type="Proteomes" id="UP000831701"/>
    </source>
</evidence>
<comment type="caution">
    <text evidence="1">The sequence shown here is derived from an EMBL/GenBank/DDBJ whole genome shotgun (WGS) entry which is preliminary data.</text>
</comment>
<gene>
    <name evidence="1" type="ORF">L3Q82_020379</name>
</gene>